<keyword evidence="5" id="KW-1185">Reference proteome</keyword>
<feature type="chain" id="PRO_5020848693" description="Sialate O-acetylesterase domain-containing protein" evidence="2">
    <location>
        <begin position="27"/>
        <end position="365"/>
    </location>
</feature>
<protein>
    <recommendedName>
        <fullName evidence="3">Sialate O-acetylesterase domain-containing protein</fullName>
    </recommendedName>
</protein>
<dbReference type="OrthoDB" id="9795554at2"/>
<name>A0A4P6HQL5_9BACT</name>
<keyword evidence="1" id="KW-0378">Hydrolase</keyword>
<dbReference type="Proteomes" id="UP000293296">
    <property type="component" value="Plasmid pDCAR1"/>
</dbReference>
<dbReference type="KEGG" id="dcb:C3Y92_20290"/>
<evidence type="ECO:0000259" key="3">
    <source>
        <dbReference type="Pfam" id="PF03629"/>
    </source>
</evidence>
<dbReference type="Pfam" id="PF03629">
    <property type="entry name" value="SASA"/>
    <property type="match status" value="1"/>
</dbReference>
<evidence type="ECO:0000256" key="2">
    <source>
        <dbReference type="SAM" id="SignalP"/>
    </source>
</evidence>
<geneLocation type="plasmid" evidence="5">
    <name>pdcar1</name>
</geneLocation>
<dbReference type="EMBL" id="CP026539">
    <property type="protein sequence ID" value="QAZ69613.1"/>
    <property type="molecule type" value="Genomic_DNA"/>
</dbReference>
<sequence>MRRQPMQHAHKYVAGLALFVAVLSFAAQGASAAGAGWTTPPANTILQRNGDGVADLRFALAPGGPKTEVTLSRPGQKPPLLRQTLGKGKTTGTFPKVSGGLYDLCARPLDKADAAKDCRRVGVGEVFLVAGQSNAVSTDLSHKRHASQTGMVAVNDYHGDLDKVKAEEGKPVVDRLVFTGPDAAITANVCWMRLGDLLAAKYQVPVAFVNVARDATNSDCWNPASGECWPLFEQTLARGTYRAVLWHQGESDVMWNFSQEKSFENIKSLITASRKIAPGIPWFVAHNSLKNETPYAQQPVRQAQAALAAQGLACAGPDTDVIRDNPDWVGVADFGAEGLTRHGELWFPVVDAFLREGTCRGAFGE</sequence>
<proteinExistence type="predicted"/>
<evidence type="ECO:0000313" key="5">
    <source>
        <dbReference type="Proteomes" id="UP000293296"/>
    </source>
</evidence>
<gene>
    <name evidence="4" type="ORF">C3Y92_20290</name>
</gene>
<dbReference type="InterPro" id="IPR036514">
    <property type="entry name" value="SGNH_hydro_sf"/>
</dbReference>
<feature type="signal peptide" evidence="2">
    <location>
        <begin position="1"/>
        <end position="26"/>
    </location>
</feature>
<keyword evidence="4" id="KW-0614">Plasmid</keyword>
<dbReference type="AlphaFoldDB" id="A0A4P6HQL5"/>
<accession>A0A4P6HQL5</accession>
<evidence type="ECO:0000256" key="1">
    <source>
        <dbReference type="ARBA" id="ARBA00022801"/>
    </source>
</evidence>
<feature type="domain" description="Sialate O-acetylesterase" evidence="3">
    <location>
        <begin position="125"/>
        <end position="310"/>
    </location>
</feature>
<dbReference type="GO" id="GO:0016788">
    <property type="term" value="F:hydrolase activity, acting on ester bonds"/>
    <property type="evidence" value="ECO:0007669"/>
    <property type="project" value="UniProtKB-ARBA"/>
</dbReference>
<organism evidence="4 5">
    <name type="scientific">Solidesulfovibrio carbinolicus</name>
    <dbReference type="NCBI Taxonomy" id="296842"/>
    <lineage>
        <taxon>Bacteria</taxon>
        <taxon>Pseudomonadati</taxon>
        <taxon>Thermodesulfobacteriota</taxon>
        <taxon>Desulfovibrionia</taxon>
        <taxon>Desulfovibrionales</taxon>
        <taxon>Desulfovibrionaceae</taxon>
        <taxon>Solidesulfovibrio</taxon>
    </lineage>
</organism>
<reference evidence="4 5" key="1">
    <citation type="submission" date="2018-02" db="EMBL/GenBank/DDBJ databases">
        <title>Genome sequence of Desulfovibrio carbinolicus DSM 3852.</title>
        <authorList>
            <person name="Wilbanks E."/>
            <person name="Skennerton C.T."/>
            <person name="Orphan V.J."/>
        </authorList>
    </citation>
    <scope>NUCLEOTIDE SEQUENCE [LARGE SCALE GENOMIC DNA]</scope>
    <source>
        <strain evidence="4 5">DSM 3852</strain>
        <plasmid evidence="5">pdcar1</plasmid>
    </source>
</reference>
<dbReference type="Gene3D" id="3.40.50.1110">
    <property type="entry name" value="SGNH hydrolase"/>
    <property type="match status" value="1"/>
</dbReference>
<dbReference type="InterPro" id="IPR005181">
    <property type="entry name" value="SASA"/>
</dbReference>
<evidence type="ECO:0000313" key="4">
    <source>
        <dbReference type="EMBL" id="QAZ69613.1"/>
    </source>
</evidence>
<keyword evidence="2" id="KW-0732">Signal</keyword>
<dbReference type="SUPFAM" id="SSF52266">
    <property type="entry name" value="SGNH hydrolase"/>
    <property type="match status" value="1"/>
</dbReference>